<evidence type="ECO:0000256" key="1">
    <source>
        <dbReference type="ARBA" id="ARBA00002869"/>
    </source>
</evidence>
<dbReference type="PRINTS" id="PR00151">
    <property type="entry name" value="PORPHBDMNASE"/>
</dbReference>
<dbReference type="InterPro" id="IPR000860">
    <property type="entry name" value="HemC"/>
</dbReference>
<evidence type="ECO:0000313" key="10">
    <source>
        <dbReference type="EMBL" id="MBB4661122.1"/>
    </source>
</evidence>
<dbReference type="NCBIfam" id="TIGR00212">
    <property type="entry name" value="hemC"/>
    <property type="match status" value="1"/>
</dbReference>
<feature type="domain" description="Porphobilinogen deaminase C-terminal" evidence="9">
    <location>
        <begin position="213"/>
        <end position="283"/>
    </location>
</feature>
<dbReference type="PANTHER" id="PTHR11557">
    <property type="entry name" value="PORPHOBILINOGEN DEAMINASE"/>
    <property type="match status" value="1"/>
</dbReference>
<dbReference type="Gene3D" id="3.30.160.40">
    <property type="entry name" value="Porphobilinogen deaminase, C-terminal domain"/>
    <property type="match status" value="1"/>
</dbReference>
<dbReference type="AlphaFoldDB" id="A0A840I986"/>
<sequence length="314" mass="31785">MTPLRVGTRGSALALAQARHVAGLLGGEEAGVEIVPIATSGDQGRLLGDKSRWVKELEAALLAGEIDVAVHSAKDLPAELPDRLELAAVPAREDARDALCGAPSLDALPPGAVVGTSSLRRAAELRALRPDLDVVSLRGNVDTRLRKLADGRAAAIVLAVAGLRRLDRGDAIDAVLDQLVPAPGQGALALETRAGDGAARDAAIAIGDRDAAACLAAERALVRKLGATCNTPLGAHAVRTDDGGLRLRAFAGLPDGSEWLRDELTVAAGIDAETFGAAMGARLAAAGATDLLAAAEAAAEGSPPPASTPEGVRI</sequence>
<dbReference type="PANTHER" id="PTHR11557:SF0">
    <property type="entry name" value="PORPHOBILINOGEN DEAMINASE"/>
    <property type="match status" value="1"/>
</dbReference>
<proteinExistence type="inferred from homology"/>
<comment type="caution">
    <text evidence="10">The sequence shown here is derived from an EMBL/GenBank/DDBJ whole genome shotgun (WGS) entry which is preliminary data.</text>
</comment>
<evidence type="ECO:0000256" key="5">
    <source>
        <dbReference type="ARBA" id="ARBA00023244"/>
    </source>
</evidence>
<comment type="function">
    <text evidence="1 7">Tetrapolymerization of the monopyrrole PBG into the hydroxymethylbilane pre-uroporphyrinogen in several discrete steps.</text>
</comment>
<dbReference type="FunFam" id="3.40.190.10:FF:000005">
    <property type="entry name" value="Porphobilinogen deaminase"/>
    <property type="match status" value="1"/>
</dbReference>
<gene>
    <name evidence="7" type="primary">hemC</name>
    <name evidence="10" type="ORF">BDZ31_000695</name>
</gene>
<name>A0A840I986_9ACTN</name>
<comment type="miscellaneous">
    <text evidence="7">The porphobilinogen subunits are added to the dipyrromethane group.</text>
</comment>
<comment type="similarity">
    <text evidence="2 7">Belongs to the HMBS family.</text>
</comment>
<evidence type="ECO:0000256" key="2">
    <source>
        <dbReference type="ARBA" id="ARBA00005638"/>
    </source>
</evidence>
<keyword evidence="4 7" id="KW-0808">Transferase</keyword>
<keyword evidence="11" id="KW-1185">Reference proteome</keyword>
<dbReference type="EMBL" id="JACHNU010000001">
    <property type="protein sequence ID" value="MBB4661122.1"/>
    <property type="molecule type" value="Genomic_DNA"/>
</dbReference>
<dbReference type="SUPFAM" id="SSF54782">
    <property type="entry name" value="Porphobilinogen deaminase (hydroxymethylbilane synthase), C-terminal domain"/>
    <property type="match status" value="1"/>
</dbReference>
<dbReference type="Gene3D" id="3.40.190.10">
    <property type="entry name" value="Periplasmic binding protein-like II"/>
    <property type="match status" value="2"/>
</dbReference>
<comment type="catalytic activity">
    <reaction evidence="6 7">
        <text>4 porphobilinogen + H2O = hydroxymethylbilane + 4 NH4(+)</text>
        <dbReference type="Rhea" id="RHEA:13185"/>
        <dbReference type="ChEBI" id="CHEBI:15377"/>
        <dbReference type="ChEBI" id="CHEBI:28938"/>
        <dbReference type="ChEBI" id="CHEBI:57845"/>
        <dbReference type="ChEBI" id="CHEBI:58126"/>
        <dbReference type="EC" id="2.5.1.61"/>
    </reaction>
</comment>
<dbReference type="PIRSF" id="PIRSF001438">
    <property type="entry name" value="4pyrrol_synth_OHMeBilane_synth"/>
    <property type="match status" value="1"/>
</dbReference>
<dbReference type="GO" id="GO:0006782">
    <property type="term" value="P:protoporphyrinogen IX biosynthetic process"/>
    <property type="evidence" value="ECO:0007669"/>
    <property type="project" value="UniProtKB-UniRule"/>
</dbReference>
<dbReference type="InterPro" id="IPR022417">
    <property type="entry name" value="Porphobilin_deaminase_N"/>
</dbReference>
<dbReference type="GO" id="GO:0004418">
    <property type="term" value="F:hydroxymethylbilane synthase activity"/>
    <property type="evidence" value="ECO:0007669"/>
    <property type="project" value="UniProtKB-UniRule"/>
</dbReference>
<dbReference type="GO" id="GO:0005737">
    <property type="term" value="C:cytoplasm"/>
    <property type="evidence" value="ECO:0007669"/>
    <property type="project" value="UniProtKB-UniRule"/>
</dbReference>
<evidence type="ECO:0000256" key="6">
    <source>
        <dbReference type="ARBA" id="ARBA00048169"/>
    </source>
</evidence>
<dbReference type="SUPFAM" id="SSF53850">
    <property type="entry name" value="Periplasmic binding protein-like II"/>
    <property type="match status" value="1"/>
</dbReference>
<evidence type="ECO:0000256" key="3">
    <source>
        <dbReference type="ARBA" id="ARBA00011245"/>
    </source>
</evidence>
<evidence type="ECO:0000256" key="4">
    <source>
        <dbReference type="ARBA" id="ARBA00022679"/>
    </source>
</evidence>
<evidence type="ECO:0000313" key="11">
    <source>
        <dbReference type="Proteomes" id="UP000585272"/>
    </source>
</evidence>
<dbReference type="HAMAP" id="MF_00260">
    <property type="entry name" value="Porphobil_deam"/>
    <property type="match status" value="1"/>
</dbReference>
<feature type="modified residue" description="S-(dipyrrolylmethanemethyl)cysteine" evidence="7">
    <location>
        <position position="229"/>
    </location>
</feature>
<evidence type="ECO:0000256" key="7">
    <source>
        <dbReference type="HAMAP-Rule" id="MF_00260"/>
    </source>
</evidence>
<feature type="domain" description="Porphobilinogen deaminase N-terminal" evidence="8">
    <location>
        <begin position="4"/>
        <end position="198"/>
    </location>
</feature>
<dbReference type="InterPro" id="IPR022418">
    <property type="entry name" value="Porphobilinogen_deaminase_C"/>
</dbReference>
<comment type="subunit">
    <text evidence="3 7">Monomer.</text>
</comment>
<protein>
    <recommendedName>
        <fullName evidence="7">Porphobilinogen deaminase</fullName>
        <shortName evidence="7">PBG</shortName>
        <ecNumber evidence="7">2.5.1.61</ecNumber>
    </recommendedName>
    <alternativeName>
        <fullName evidence="7">Hydroxymethylbilane synthase</fullName>
        <shortName evidence="7">HMBS</shortName>
    </alternativeName>
    <alternativeName>
        <fullName evidence="7">Pre-uroporphyrinogen synthase</fullName>
    </alternativeName>
</protein>
<dbReference type="Pfam" id="PF01379">
    <property type="entry name" value="Porphobil_deam"/>
    <property type="match status" value="1"/>
</dbReference>
<keyword evidence="5 7" id="KW-0627">Porphyrin biosynthesis</keyword>
<reference evidence="10 11" key="1">
    <citation type="submission" date="2020-08" db="EMBL/GenBank/DDBJ databases">
        <title>Genomic Encyclopedia of Archaeal and Bacterial Type Strains, Phase II (KMG-II): from individual species to whole genera.</title>
        <authorList>
            <person name="Goeker M."/>
        </authorList>
    </citation>
    <scope>NUCLEOTIDE SEQUENCE [LARGE SCALE GENOMIC DNA]</scope>
    <source>
        <strain evidence="10 11">DSM 23288</strain>
    </source>
</reference>
<dbReference type="InterPro" id="IPR036803">
    <property type="entry name" value="Porphobilinogen_deaminase_C_sf"/>
</dbReference>
<dbReference type="Proteomes" id="UP000585272">
    <property type="component" value="Unassembled WGS sequence"/>
</dbReference>
<dbReference type="RefSeq" id="WP_183339018.1">
    <property type="nucleotide sequence ID" value="NZ_JACHNU010000001.1"/>
</dbReference>
<evidence type="ECO:0000259" key="8">
    <source>
        <dbReference type="Pfam" id="PF01379"/>
    </source>
</evidence>
<organism evidence="10 11">
    <name type="scientific">Conexibacter arvalis</name>
    <dbReference type="NCBI Taxonomy" id="912552"/>
    <lineage>
        <taxon>Bacteria</taxon>
        <taxon>Bacillati</taxon>
        <taxon>Actinomycetota</taxon>
        <taxon>Thermoleophilia</taxon>
        <taxon>Solirubrobacterales</taxon>
        <taxon>Conexibacteraceae</taxon>
        <taxon>Conexibacter</taxon>
    </lineage>
</organism>
<accession>A0A840I986</accession>
<evidence type="ECO:0000259" key="9">
    <source>
        <dbReference type="Pfam" id="PF03900"/>
    </source>
</evidence>
<dbReference type="EC" id="2.5.1.61" evidence="7"/>
<comment type="cofactor">
    <cofactor evidence="7">
        <name>dipyrromethane</name>
        <dbReference type="ChEBI" id="CHEBI:60342"/>
    </cofactor>
    <text evidence="7">Binds 1 dipyrromethane group covalently.</text>
</comment>
<dbReference type="Pfam" id="PF03900">
    <property type="entry name" value="Porphobil_deamC"/>
    <property type="match status" value="1"/>
</dbReference>